<evidence type="ECO:0000256" key="3">
    <source>
        <dbReference type="HAMAP-Rule" id="MF_01077"/>
    </source>
</evidence>
<organism evidence="5 6">
    <name type="scientific">Eiseniibacteriota bacterium</name>
    <dbReference type="NCBI Taxonomy" id="2212470"/>
    <lineage>
        <taxon>Bacteria</taxon>
        <taxon>Candidatus Eiseniibacteriota</taxon>
    </lineage>
</organism>
<evidence type="ECO:0000259" key="4">
    <source>
        <dbReference type="Pfam" id="PF02576"/>
    </source>
</evidence>
<dbReference type="EMBL" id="VBPB01000222">
    <property type="protein sequence ID" value="TMQ70482.1"/>
    <property type="molecule type" value="Genomic_DNA"/>
</dbReference>
<keyword evidence="1 3" id="KW-0963">Cytoplasm</keyword>
<name>A0A538U3M1_UNCEI</name>
<dbReference type="Pfam" id="PF02576">
    <property type="entry name" value="RimP_N"/>
    <property type="match status" value="1"/>
</dbReference>
<protein>
    <recommendedName>
        <fullName evidence="3">Ribosome maturation factor RimP</fullName>
    </recommendedName>
</protein>
<dbReference type="Gene3D" id="3.30.300.70">
    <property type="entry name" value="RimP-like superfamily, N-terminal"/>
    <property type="match status" value="1"/>
</dbReference>
<dbReference type="GO" id="GO:0005829">
    <property type="term" value="C:cytosol"/>
    <property type="evidence" value="ECO:0007669"/>
    <property type="project" value="TreeGrafter"/>
</dbReference>
<dbReference type="Proteomes" id="UP000319771">
    <property type="component" value="Unassembled WGS sequence"/>
</dbReference>
<comment type="function">
    <text evidence="3">Required for maturation of 30S ribosomal subunits.</text>
</comment>
<dbReference type="SUPFAM" id="SSF74942">
    <property type="entry name" value="YhbC-like, C-terminal domain"/>
    <property type="match status" value="1"/>
</dbReference>
<dbReference type="InterPro" id="IPR028998">
    <property type="entry name" value="RimP_C"/>
</dbReference>
<dbReference type="GO" id="GO:0006412">
    <property type="term" value="P:translation"/>
    <property type="evidence" value="ECO:0007669"/>
    <property type="project" value="TreeGrafter"/>
</dbReference>
<dbReference type="HAMAP" id="MF_01077">
    <property type="entry name" value="RimP"/>
    <property type="match status" value="1"/>
</dbReference>
<sequence>MPGPPGFRYPAAQEWGRRDHSVFCLIRESDLEVREEVRQLAGPLADEDGLELVDVEFIVQGGRRTIRVLLDRPGGIRVGDCARFSRRLSDCIEMNQTVPGSYHLEVSSPGLNRPIRTLEAVERFAGQRAALTIAVPRDGRRNFEGELLGPSDGRAGIRIDEGMEYWFEWAEVKAAHLVVDPWAGLRKGGSKR</sequence>
<dbReference type="AlphaFoldDB" id="A0A538U3M1"/>
<dbReference type="PANTHER" id="PTHR33867">
    <property type="entry name" value="RIBOSOME MATURATION FACTOR RIMP"/>
    <property type="match status" value="1"/>
</dbReference>
<dbReference type="InterPro" id="IPR035956">
    <property type="entry name" value="RimP_N_sf"/>
</dbReference>
<dbReference type="FunFam" id="3.30.300.70:FF:000001">
    <property type="entry name" value="Ribosome maturation factor RimP"/>
    <property type="match status" value="1"/>
</dbReference>
<evidence type="ECO:0000313" key="6">
    <source>
        <dbReference type="Proteomes" id="UP000319771"/>
    </source>
</evidence>
<evidence type="ECO:0000313" key="5">
    <source>
        <dbReference type="EMBL" id="TMQ70482.1"/>
    </source>
</evidence>
<accession>A0A538U3M1</accession>
<dbReference type="InterPro" id="IPR003728">
    <property type="entry name" value="Ribosome_maturation_RimP"/>
</dbReference>
<keyword evidence="2 3" id="KW-0690">Ribosome biogenesis</keyword>
<proteinExistence type="inferred from homology"/>
<comment type="similarity">
    <text evidence="3">Belongs to the RimP family.</text>
</comment>
<dbReference type="InterPro" id="IPR036847">
    <property type="entry name" value="RimP_C_sf"/>
</dbReference>
<reference evidence="5 6" key="1">
    <citation type="journal article" date="2019" name="Nat. Microbiol.">
        <title>Mediterranean grassland soil C-N compound turnover is dependent on rainfall and depth, and is mediated by genomically divergent microorganisms.</title>
        <authorList>
            <person name="Diamond S."/>
            <person name="Andeer P.F."/>
            <person name="Li Z."/>
            <person name="Crits-Christoph A."/>
            <person name="Burstein D."/>
            <person name="Anantharaman K."/>
            <person name="Lane K.R."/>
            <person name="Thomas B.C."/>
            <person name="Pan C."/>
            <person name="Northen T.R."/>
            <person name="Banfield J.F."/>
        </authorList>
    </citation>
    <scope>NUCLEOTIDE SEQUENCE [LARGE SCALE GENOMIC DNA]</scope>
    <source>
        <strain evidence="5">WS_11</strain>
    </source>
</reference>
<evidence type="ECO:0000256" key="2">
    <source>
        <dbReference type="ARBA" id="ARBA00022517"/>
    </source>
</evidence>
<comment type="caution">
    <text evidence="5">The sequence shown here is derived from an EMBL/GenBank/DDBJ whole genome shotgun (WGS) entry which is preliminary data.</text>
</comment>
<dbReference type="InterPro" id="IPR028989">
    <property type="entry name" value="RimP_N"/>
</dbReference>
<dbReference type="CDD" id="cd01734">
    <property type="entry name" value="YlxS_C"/>
    <property type="match status" value="1"/>
</dbReference>
<dbReference type="GO" id="GO:0000028">
    <property type="term" value="P:ribosomal small subunit assembly"/>
    <property type="evidence" value="ECO:0007669"/>
    <property type="project" value="TreeGrafter"/>
</dbReference>
<feature type="domain" description="Ribosome maturation factor RimP N-terminal" evidence="4">
    <location>
        <begin position="41"/>
        <end position="111"/>
    </location>
</feature>
<dbReference type="PANTHER" id="PTHR33867:SF1">
    <property type="entry name" value="RIBOSOME MATURATION FACTOR RIMP"/>
    <property type="match status" value="1"/>
</dbReference>
<gene>
    <name evidence="3" type="primary">rimP</name>
    <name evidence="5" type="ORF">E6K81_12500</name>
</gene>
<comment type="subcellular location">
    <subcellularLocation>
        <location evidence="3">Cytoplasm</location>
    </subcellularLocation>
</comment>
<evidence type="ECO:0000256" key="1">
    <source>
        <dbReference type="ARBA" id="ARBA00022490"/>
    </source>
</evidence>
<dbReference type="SUPFAM" id="SSF75420">
    <property type="entry name" value="YhbC-like, N-terminal domain"/>
    <property type="match status" value="1"/>
</dbReference>